<accession>A0A141SEJ4</accession>
<keyword evidence="1" id="KW-0812">Transmembrane</keyword>
<organism evidence="2">
    <name type="scientific">Agarophyton chilense</name>
    <name type="common">Red seaweed</name>
    <name type="synonym">Gracilaria chilensis</name>
    <dbReference type="NCBI Taxonomy" id="2510777"/>
    <lineage>
        <taxon>Eukaryota</taxon>
        <taxon>Rhodophyta</taxon>
        <taxon>Florideophyceae</taxon>
        <taxon>Rhodymeniophycidae</taxon>
        <taxon>Gracilariales</taxon>
        <taxon>Gracilariaceae</taxon>
        <taxon>Agarophyton</taxon>
    </lineage>
</organism>
<geneLocation type="plastid" evidence="2"/>
<dbReference type="EMBL" id="MF401963">
    <property type="protein sequence ID" value="ASP44607.1"/>
    <property type="molecule type" value="Genomic_DNA"/>
</dbReference>
<evidence type="ECO:0000256" key="1">
    <source>
        <dbReference type="SAM" id="Phobius"/>
    </source>
</evidence>
<feature type="transmembrane region" description="Helical" evidence="1">
    <location>
        <begin position="102"/>
        <end position="121"/>
    </location>
</feature>
<dbReference type="EMBL" id="KT266788">
    <property type="protein sequence ID" value="AMK96712.1"/>
    <property type="molecule type" value="Genomic_DNA"/>
</dbReference>
<evidence type="ECO:0000313" key="2">
    <source>
        <dbReference type="EMBL" id="AMK96712.1"/>
    </source>
</evidence>
<sequence>MNLSQSFLLARYIQSPRTWLHRLNSNKKIYFLFLYLSILPYAELKYITYSIVIYSILFLYLKNINKNQVTCNLRILCILCIISLVIFVLSKLLLNIHIFRPIYISNFILNLICVCSKYILYIRSILILIHYFCTIHITFMTTTYVEIIFAFIPLFTQYQHNTIKKVAFISIFASQAIENTVIKIYNILTAIKMKKFTNIFKFQYYIYIYLILKFIQDIYNDIYRISTVFYVRELNHKMSYFTYIY</sequence>
<gene>
    <name evidence="2" type="primary">ORF245</name>
    <name evidence="2" type="ORF">Gchil_050</name>
</gene>
<protein>
    <submittedName>
        <fullName evidence="2">Uncharacterized protein</fullName>
    </submittedName>
</protein>
<feature type="transmembrane region" description="Helical" evidence="1">
    <location>
        <begin position="73"/>
        <end position="96"/>
    </location>
</feature>
<evidence type="ECO:0000313" key="3">
    <source>
        <dbReference type="EMBL" id="ASP44607.1"/>
    </source>
</evidence>
<dbReference type="GeneID" id="27219417"/>
<keyword evidence="1" id="KW-1133">Transmembrane helix</keyword>
<feature type="transmembrane region" description="Helical" evidence="1">
    <location>
        <begin position="29"/>
        <end position="61"/>
    </location>
</feature>
<keyword evidence="2" id="KW-0934">Plastid</keyword>
<dbReference type="RefSeq" id="YP_009244470.1">
    <property type="nucleotide sequence ID" value="NC_029860.1"/>
</dbReference>
<proteinExistence type="predicted"/>
<feature type="transmembrane region" description="Helical" evidence="1">
    <location>
        <begin position="128"/>
        <end position="154"/>
    </location>
</feature>
<reference evidence="2" key="1">
    <citation type="submission" date="2015-07" db="EMBL/GenBank/DDBJ databases">
        <title>Reconstructing the complex evolutionary history of mobile plasmids in red algal genomes.</title>
        <authorList>
            <person name="Lee J."/>
            <person name="Kim K.M."/>
            <person name="Yang E.C."/>
            <person name="Miller K.A."/>
            <person name="Boo S.M."/>
            <person name="Bhattacharya D."/>
            <person name="Yoon H.S."/>
        </authorList>
    </citation>
    <scope>NUCLEOTIDE SEQUENCE</scope>
</reference>
<reference evidence="3" key="2">
    <citation type="submission" date="2017-06" db="EMBL/GenBank/DDBJ databases">
        <title>Structure and comparision analysis of complete mitochondrion ans plastid genome of economic red alga Gracilaaria chilensis.</title>
        <authorList>
            <person name="Liu N."/>
            <person name="Zhang L."/>
            <person name="Liu T."/>
        </authorList>
    </citation>
    <scope>NUCLEOTIDE SEQUENCE</scope>
</reference>
<feature type="transmembrane region" description="Helical" evidence="1">
    <location>
        <begin position="166"/>
        <end position="185"/>
    </location>
</feature>
<name>A0A141SEJ4_AGACH</name>
<keyword evidence="1" id="KW-0472">Membrane</keyword>
<dbReference type="AlphaFoldDB" id="A0A141SEJ4"/>